<evidence type="ECO:0000313" key="10">
    <source>
        <dbReference type="Proteomes" id="UP000504633"/>
    </source>
</evidence>
<comment type="similarity">
    <text evidence="2 9">Belongs to the nucleoporin Nup85 family.</text>
</comment>
<keyword evidence="10" id="KW-1185">Reference proteome</keyword>
<dbReference type="GeneID" id="111595444"/>
<keyword evidence="3 9" id="KW-0813">Transport</keyword>
<evidence type="ECO:0000256" key="7">
    <source>
        <dbReference type="ARBA" id="ARBA00023132"/>
    </source>
</evidence>
<reference evidence="11" key="1">
    <citation type="submission" date="2025-08" db="UniProtKB">
        <authorList>
            <consortium name="RefSeq"/>
        </authorList>
    </citation>
    <scope>IDENTIFICATION</scope>
    <source>
        <strain evidence="11">15085-1641.00</strain>
        <tissue evidence="11">Whole body</tissue>
    </source>
</reference>
<evidence type="ECO:0000256" key="2">
    <source>
        <dbReference type="ARBA" id="ARBA00005573"/>
    </source>
</evidence>
<keyword evidence="5 9" id="KW-0653">Protein transport</keyword>
<dbReference type="GO" id="GO:0006406">
    <property type="term" value="P:mRNA export from nucleus"/>
    <property type="evidence" value="ECO:0007669"/>
    <property type="project" value="TreeGrafter"/>
</dbReference>
<dbReference type="OMA" id="ELMEWLN"/>
<dbReference type="OrthoDB" id="17644at2759"/>
<dbReference type="GO" id="GO:0017056">
    <property type="term" value="F:structural constituent of nuclear pore"/>
    <property type="evidence" value="ECO:0007669"/>
    <property type="project" value="TreeGrafter"/>
</dbReference>
<keyword evidence="7 9" id="KW-0906">Nuclear pore complex</keyword>
<accession>A0A6J1LJX0</accession>
<keyword evidence="8 9" id="KW-0539">Nucleus</keyword>
<evidence type="ECO:0000313" key="11">
    <source>
        <dbReference type="RefSeq" id="XP_023164937.2"/>
    </source>
</evidence>
<dbReference type="PANTHER" id="PTHR13373:SF21">
    <property type="entry name" value="NUCLEAR PORE COMPLEX PROTEIN NUP85"/>
    <property type="match status" value="1"/>
</dbReference>
<evidence type="ECO:0000256" key="4">
    <source>
        <dbReference type="ARBA" id="ARBA00022816"/>
    </source>
</evidence>
<comment type="subcellular location">
    <subcellularLocation>
        <location evidence="1 9">Nucleus</location>
        <location evidence="1 9">Nuclear pore complex</location>
    </subcellularLocation>
</comment>
<evidence type="ECO:0000256" key="3">
    <source>
        <dbReference type="ARBA" id="ARBA00022448"/>
    </source>
</evidence>
<dbReference type="GO" id="GO:0006606">
    <property type="term" value="P:protein import into nucleus"/>
    <property type="evidence" value="ECO:0007669"/>
    <property type="project" value="TreeGrafter"/>
</dbReference>
<comment type="function">
    <text evidence="9">Functions as a component of the nuclear pore complex (NPC).</text>
</comment>
<proteinExistence type="inferred from homology"/>
<evidence type="ECO:0000256" key="1">
    <source>
        <dbReference type="ARBA" id="ARBA00004567"/>
    </source>
</evidence>
<comment type="subunit">
    <text evidence="9">Component of the nuclear pore complex (NPC).</text>
</comment>
<dbReference type="KEGG" id="dhe:111595444"/>
<evidence type="ECO:0000256" key="8">
    <source>
        <dbReference type="ARBA" id="ARBA00023242"/>
    </source>
</evidence>
<sequence length="679" mass="78460">MSEDTVPNFELGDALATRCGNTLTARFVPGGSKIALSAYRPVKWSTRDVPSETAAEDPVLIYMAQEATLYGEPLLRSLLAETNATFATLQTLSQGPKGDAKKTIEYIKISRTYRSIVRCCLEKLEHAKKLPEVQENDAKQQQHTDAILTFYAIECLWHLFEILYMQQQHNQLIVPQLLEWTRFHYPNTEDTATDLLLMAEEASECDSYWDTLKTLIMLGQLDVTRAILSQHRKFNQAAFQTAEQVLKSMPVYQDGYAMQKFCSQWEYWHVDLERKLAAHMFATEPQLELLMQLVSGSNEHWDAALLKSQDWYEFLPGYLLFTRPACKPFELRIAASNWVNRWSGLRPNWEMTQMSRMVLQLMEHDVKLFIYDMQKLNDSHWFATHLIDLIYHSGQLKSYFEQQHVDLPALRYSMVFEYGSYLMTSHNLWQLGIDYLDCCKQEGVAAIEQLLPRIPLKSERQAFKIIAMAKERGLVNVEQDICKVLSKRAYSDQRYGSALEWAVRSKDVLLVTAIADFILKHYSSTGVILCPDVITSIGARMFVSPRLVFLSKYFEFYEFYRQRDFLSGAELLINLLASKITPDYFWPSLLIDALPLLESEDPKIFCKETIAILQHLEMELVPLIERNKLNTAKFNNQTSKTVFSDYRVENVEEILDLMRLACARNLSRAMIIENTAPTT</sequence>
<dbReference type="GO" id="GO:0031965">
    <property type="term" value="C:nuclear membrane"/>
    <property type="evidence" value="ECO:0007669"/>
    <property type="project" value="UniProtKB-UniRule"/>
</dbReference>
<dbReference type="AlphaFoldDB" id="A0A6J1LJX0"/>
<keyword evidence="4 9" id="KW-0509">mRNA transport</keyword>
<dbReference type="CTD" id="37078"/>
<dbReference type="Pfam" id="PF07575">
    <property type="entry name" value="Nucleopor_Nup85"/>
    <property type="match status" value="1"/>
</dbReference>
<name>A0A6J1LJX0_DROHY</name>
<keyword evidence="9" id="KW-0472">Membrane</keyword>
<dbReference type="RefSeq" id="XP_023164937.2">
    <property type="nucleotide sequence ID" value="XM_023309169.2"/>
</dbReference>
<protein>
    <recommendedName>
        <fullName evidence="9">Nuclear pore complex protein Nup75</fullName>
    </recommendedName>
    <alternativeName>
        <fullName evidence="9">Nucleoporin Nup85</fullName>
    </alternativeName>
</protein>
<evidence type="ECO:0000256" key="6">
    <source>
        <dbReference type="ARBA" id="ARBA00023010"/>
    </source>
</evidence>
<keyword evidence="6 9" id="KW-0811">Translocation</keyword>
<organism evidence="10 11">
    <name type="scientific">Drosophila hydei</name>
    <name type="common">Fruit fly</name>
    <dbReference type="NCBI Taxonomy" id="7224"/>
    <lineage>
        <taxon>Eukaryota</taxon>
        <taxon>Metazoa</taxon>
        <taxon>Ecdysozoa</taxon>
        <taxon>Arthropoda</taxon>
        <taxon>Hexapoda</taxon>
        <taxon>Insecta</taxon>
        <taxon>Pterygota</taxon>
        <taxon>Neoptera</taxon>
        <taxon>Endopterygota</taxon>
        <taxon>Diptera</taxon>
        <taxon>Brachycera</taxon>
        <taxon>Muscomorpha</taxon>
        <taxon>Ephydroidea</taxon>
        <taxon>Drosophilidae</taxon>
        <taxon>Drosophila</taxon>
    </lineage>
</organism>
<evidence type="ECO:0000256" key="5">
    <source>
        <dbReference type="ARBA" id="ARBA00022927"/>
    </source>
</evidence>
<dbReference type="InterPro" id="IPR011502">
    <property type="entry name" value="Nucleoporin_Nup85"/>
</dbReference>
<dbReference type="Proteomes" id="UP000504633">
    <property type="component" value="Unplaced"/>
</dbReference>
<dbReference type="GO" id="GO:0031080">
    <property type="term" value="C:nuclear pore outer ring"/>
    <property type="evidence" value="ECO:0007669"/>
    <property type="project" value="TreeGrafter"/>
</dbReference>
<dbReference type="GO" id="GO:0045893">
    <property type="term" value="P:positive regulation of DNA-templated transcription"/>
    <property type="evidence" value="ECO:0007669"/>
    <property type="project" value="TreeGrafter"/>
</dbReference>
<gene>
    <name evidence="11" type="primary">LOC111595444</name>
</gene>
<evidence type="ECO:0000256" key="9">
    <source>
        <dbReference type="RuleBase" id="RU365073"/>
    </source>
</evidence>
<dbReference type="PANTHER" id="PTHR13373">
    <property type="entry name" value="FROUNT PROTEIN-RELATED"/>
    <property type="match status" value="1"/>
</dbReference>